<evidence type="ECO:0000313" key="2">
    <source>
        <dbReference type="Proteomes" id="UP000002497"/>
    </source>
</evidence>
<keyword evidence="2" id="KW-1185">Reference proteome</keyword>
<reference evidence="2" key="2">
    <citation type="submission" date="2010-03" db="EMBL/GenBank/DDBJ databases">
        <title>The genome sequence of Coccidioides posadasii strain Silveira.</title>
        <authorList>
            <consortium name="The Broad Institute Genome Sequencing Center for Infectious Disease"/>
            <person name="Neafsey D."/>
            <person name="Orbach M."/>
            <person name="Henn M.R."/>
            <person name="Cole G.T."/>
            <person name="Galgiani J."/>
            <person name="Gardner M.J."/>
            <person name="Kirkland T.N."/>
            <person name="Taylor J.W."/>
            <person name="Young S.K."/>
            <person name="Zeng Q."/>
            <person name="Koehrsen M."/>
            <person name="Alvarado L."/>
            <person name="Berlin A."/>
            <person name="Borenstein D."/>
            <person name="Chapman S.B."/>
            <person name="Chen Z."/>
            <person name="Engels R."/>
            <person name="Freedman E."/>
            <person name="Gellesch M."/>
            <person name="Goldberg J."/>
            <person name="Griggs A."/>
            <person name="Gujja S."/>
            <person name="Heilman E."/>
            <person name="Heiman D."/>
            <person name="Howarth C."/>
            <person name="Jen D."/>
            <person name="Larson L."/>
            <person name="Mehta T."/>
            <person name="Neiman D."/>
            <person name="Park D."/>
            <person name="Pearson M."/>
            <person name="Richards J."/>
            <person name="Roberts A."/>
            <person name="Saif S."/>
            <person name="Shea T."/>
            <person name="Shenoy N."/>
            <person name="Sisk P."/>
            <person name="Stolte C."/>
            <person name="Sykes S."/>
            <person name="Walk T."/>
            <person name="White J."/>
            <person name="Yandava C."/>
            <person name="Haas B."/>
            <person name="Nusbaum C."/>
            <person name="Birren B."/>
        </authorList>
    </citation>
    <scope>NUCLEOTIDE SEQUENCE [LARGE SCALE GENOMIC DNA]</scope>
    <source>
        <strain evidence="2">RMSCC 757 / Silveira</strain>
    </source>
</reference>
<evidence type="ECO:0000313" key="1">
    <source>
        <dbReference type="EMBL" id="EFW13208.1"/>
    </source>
</evidence>
<reference evidence="2" key="1">
    <citation type="journal article" date="2010" name="Genome Res.">
        <title>Population genomic sequencing of Coccidioides fungi reveals recent hybridization and transposon control.</title>
        <authorList>
            <person name="Neafsey D.E."/>
            <person name="Barker B.M."/>
            <person name="Sharpton T.J."/>
            <person name="Stajich J.E."/>
            <person name="Park D.J."/>
            <person name="Whiston E."/>
            <person name="Hung C.-Y."/>
            <person name="McMahan C."/>
            <person name="White J."/>
            <person name="Sykes S."/>
            <person name="Heiman D."/>
            <person name="Young S."/>
            <person name="Zeng Q."/>
            <person name="Abouelleil A."/>
            <person name="Aftuck L."/>
            <person name="Bessette D."/>
            <person name="Brown A."/>
            <person name="FitzGerald M."/>
            <person name="Lui A."/>
            <person name="Macdonald J.P."/>
            <person name="Priest M."/>
            <person name="Orbach M.J."/>
            <person name="Galgiani J.N."/>
            <person name="Kirkland T.N."/>
            <person name="Cole G.T."/>
            <person name="Birren B.W."/>
            <person name="Henn M.R."/>
            <person name="Taylor J.W."/>
            <person name="Rounsley S.D."/>
        </authorList>
    </citation>
    <scope>NUCLEOTIDE SEQUENCE [LARGE SCALE GENOMIC DNA]</scope>
    <source>
        <strain evidence="2">RMSCC 757 / Silveira</strain>
    </source>
</reference>
<protein>
    <submittedName>
        <fullName evidence="1">Predicted protein</fullName>
    </submittedName>
</protein>
<dbReference type="AlphaFoldDB" id="E9DK33"/>
<gene>
    <name evidence="1" type="ORF">CPSG_10182</name>
</gene>
<accession>E9DK33</accession>
<proteinExistence type="predicted"/>
<dbReference type="VEuPathDB" id="FungiDB:D8B26_004434"/>
<dbReference type="Proteomes" id="UP000002497">
    <property type="component" value="Unassembled WGS sequence"/>
</dbReference>
<sequence>MALRAGFSGNLTKRSNSGEAIFPRCWFKSFTMEGHRRKRANGQYQHSAHLLCSFVVNPALIDVQLHVDWDSRTVPLTWLKVQGPQESVEWPHCLDVHAYLGKAGKLAIFYGPVSTLP</sequence>
<name>E9DK33_COCPS</name>
<dbReference type="EMBL" id="GL636531">
    <property type="protein sequence ID" value="EFW13208.1"/>
    <property type="molecule type" value="Genomic_DNA"/>
</dbReference>
<dbReference type="VEuPathDB" id="FungiDB:CPSG_10182"/>
<organism evidence="2">
    <name type="scientific">Coccidioides posadasii (strain RMSCC 757 / Silveira)</name>
    <name type="common">Valley fever fungus</name>
    <dbReference type="NCBI Taxonomy" id="443226"/>
    <lineage>
        <taxon>Eukaryota</taxon>
        <taxon>Fungi</taxon>
        <taxon>Dikarya</taxon>
        <taxon>Ascomycota</taxon>
        <taxon>Pezizomycotina</taxon>
        <taxon>Eurotiomycetes</taxon>
        <taxon>Eurotiomycetidae</taxon>
        <taxon>Onygenales</taxon>
        <taxon>Onygenaceae</taxon>
        <taxon>Coccidioides</taxon>
    </lineage>
</organism>
<dbReference type="OMA" id="ANGQYQH"/>
<dbReference type="HOGENOM" id="CLU_2084660_0_0_1"/>